<evidence type="ECO:0000313" key="3">
    <source>
        <dbReference type="Proteomes" id="UP001165135"/>
    </source>
</evidence>
<dbReference type="InterPro" id="IPR039365">
    <property type="entry name" value="IS701-like"/>
</dbReference>
<evidence type="ECO:0000259" key="1">
    <source>
        <dbReference type="Pfam" id="PF13546"/>
    </source>
</evidence>
<feature type="domain" description="Transposase IS701-like DDE" evidence="1">
    <location>
        <begin position="19"/>
        <end position="291"/>
    </location>
</feature>
<dbReference type="SUPFAM" id="SSF53098">
    <property type="entry name" value="Ribonuclease H-like"/>
    <property type="match status" value="1"/>
</dbReference>
<protein>
    <submittedName>
        <fullName evidence="2">DDE transposase</fullName>
    </submittedName>
</protein>
<proteinExistence type="predicted"/>
<dbReference type="InterPro" id="IPR038721">
    <property type="entry name" value="IS701-like_DDE_dom"/>
</dbReference>
<evidence type="ECO:0000313" key="2">
    <source>
        <dbReference type="EMBL" id="GLY71878.1"/>
    </source>
</evidence>
<gene>
    <name evidence="2" type="ORF">Airi01_001450</name>
</gene>
<dbReference type="PANTHER" id="PTHR33627">
    <property type="entry name" value="TRANSPOSASE"/>
    <property type="match status" value="1"/>
</dbReference>
<dbReference type="AlphaFoldDB" id="A0A9W6RAA7"/>
<organism evidence="2 3">
    <name type="scientific">Actinoallomurus iriomotensis</name>
    <dbReference type="NCBI Taxonomy" id="478107"/>
    <lineage>
        <taxon>Bacteria</taxon>
        <taxon>Bacillati</taxon>
        <taxon>Actinomycetota</taxon>
        <taxon>Actinomycetes</taxon>
        <taxon>Streptosporangiales</taxon>
        <taxon>Thermomonosporaceae</taxon>
        <taxon>Actinoallomurus</taxon>
    </lineage>
</organism>
<dbReference type="EMBL" id="BSTJ01000001">
    <property type="protein sequence ID" value="GLY71878.1"/>
    <property type="molecule type" value="Genomic_DNA"/>
</dbReference>
<dbReference type="NCBIfam" id="NF033540">
    <property type="entry name" value="transpos_IS701"/>
    <property type="match status" value="1"/>
</dbReference>
<comment type="caution">
    <text evidence="2">The sequence shown here is derived from an EMBL/GenBank/DDBJ whole genome shotgun (WGS) entry which is preliminary data.</text>
</comment>
<name>A0A9W6RAA7_9ACTN</name>
<dbReference type="RefSeq" id="WP_285616817.1">
    <property type="nucleotide sequence ID" value="NZ_BSTJ01000001.1"/>
</dbReference>
<dbReference type="Proteomes" id="UP001165135">
    <property type="component" value="Unassembled WGS sequence"/>
</dbReference>
<sequence length="412" mass="45544">MRSGEVAAVRSRLEEFAAEVFAGLPRADQRATGGLYVRGLLLDGQRKSMQPMAERLGVDHQRLQQFMTSSTWDFVGVRRRLAARVEQVVAPVAWVIDDTGFPKYGSSSPGVARQYSGTLGKVASCQIGVSVHAVTDDASAPLDWRLFIPESWDDACTDDPAVAEEIKGRRTRSSIPAAERNRPKWRLAIEMLDELRGWGLETPVICADAGYGDNAVFRAALAERGLGYIVQVKGTCTAHAADAVPELLPSKGKGWRGLPRYRTRPVSLREHVLAAGRTSAQRICWRQGSKGELAGDFIALRVRPAGRKPRYGDDGTLAQAWLIAQWPADEDEPVKYWLSNLPAETSLADLVRLGKIRWRIEHDYRELKTGLGLDHYEGRSWRGWNRHVTLVTAAHLFLTTLRLTSPKAAGAA</sequence>
<dbReference type="PANTHER" id="PTHR33627:SF1">
    <property type="entry name" value="TRANSPOSASE"/>
    <property type="match status" value="1"/>
</dbReference>
<accession>A0A9W6RAA7</accession>
<reference evidence="2" key="1">
    <citation type="submission" date="2023-03" db="EMBL/GenBank/DDBJ databases">
        <title>Actinoallomurus iriomotensis NBRC 103681.</title>
        <authorList>
            <person name="Ichikawa N."/>
            <person name="Sato H."/>
            <person name="Tonouchi N."/>
        </authorList>
    </citation>
    <scope>NUCLEOTIDE SEQUENCE</scope>
    <source>
        <strain evidence="2">NBRC 103681</strain>
    </source>
</reference>
<dbReference type="Pfam" id="PF13546">
    <property type="entry name" value="DDE_5"/>
    <property type="match status" value="1"/>
</dbReference>
<dbReference type="InterPro" id="IPR012337">
    <property type="entry name" value="RNaseH-like_sf"/>
</dbReference>